<feature type="region of interest" description="Disordered" evidence="1">
    <location>
        <begin position="283"/>
        <end position="304"/>
    </location>
</feature>
<comment type="caution">
    <text evidence="2">The sequence shown here is derived from an EMBL/GenBank/DDBJ whole genome shotgun (WGS) entry which is preliminary data.</text>
</comment>
<dbReference type="Proteomes" id="UP000598467">
    <property type="component" value="Unassembled WGS sequence"/>
</dbReference>
<reference evidence="2" key="1">
    <citation type="submission" date="2020-05" db="EMBL/GenBank/DDBJ databases">
        <title>Identification of trans-AT polyketide cluster in two marine bacteria, producers of a novel glutaramide-containing polyketide sesbanimide D and analogs.</title>
        <authorList>
            <person name="Kacar D."/>
            <person name="Rodriguez P."/>
            <person name="Canedo L."/>
            <person name="Gonzalez E."/>
            <person name="Galan B."/>
            <person name="De La Calle F."/>
            <person name="Garcia J.L."/>
        </authorList>
    </citation>
    <scope>NUCLEOTIDE SEQUENCE</scope>
    <source>
        <strain evidence="2">PHM038</strain>
    </source>
</reference>
<gene>
    <name evidence="2" type="ORF">HK439_20585</name>
</gene>
<evidence type="ECO:0000256" key="1">
    <source>
        <dbReference type="SAM" id="MobiDB-lite"/>
    </source>
</evidence>
<dbReference type="AlphaFoldDB" id="A0A926P048"/>
<protein>
    <recommendedName>
        <fullName evidence="4">SIR2-like domain-containing protein</fullName>
    </recommendedName>
</protein>
<evidence type="ECO:0000313" key="2">
    <source>
        <dbReference type="EMBL" id="MBD1548669.1"/>
    </source>
</evidence>
<evidence type="ECO:0008006" key="4">
    <source>
        <dbReference type="Google" id="ProtNLM"/>
    </source>
</evidence>
<name>A0A926P048_9HYPH</name>
<organism evidence="2 3">
    <name type="scientific">Roseibium aggregatum</name>
    <dbReference type="NCBI Taxonomy" id="187304"/>
    <lineage>
        <taxon>Bacteria</taxon>
        <taxon>Pseudomonadati</taxon>
        <taxon>Pseudomonadota</taxon>
        <taxon>Alphaproteobacteria</taxon>
        <taxon>Hyphomicrobiales</taxon>
        <taxon>Stappiaceae</taxon>
        <taxon>Roseibium</taxon>
    </lineage>
</organism>
<accession>A0A926P048</accession>
<proteinExistence type="predicted"/>
<sequence>MVYVVGAGLSAGLGFPTITDLLPQLWERLDRQAADDLADVVRFHHPDYNPALYGTYPTIEQLLSEMKANADLFSATRPATGGFTSNQLEDRRSKLLYELATWFHELKKTALISKPEWLDQLVTAMKNEQAAIISFNWDLILDQLLFGKELDKASYGLDRRRTGVRLIKPHGSLNWFKDDTAGPLSERKKFALTGNKTSGVFAFRPLRAPISKKGRQYMPLIIPPVYAKQFEGPLFRKLWQETVRVLSTASEVRFLGFSLAEADFHARFVLRCGFYNQENGQLKRGGAREAPTGRSKVTVVDPSDHPHKRIRSVVGWECASHKKMISDWIEEGGLLCTS</sequence>
<evidence type="ECO:0000313" key="3">
    <source>
        <dbReference type="Proteomes" id="UP000598467"/>
    </source>
</evidence>
<dbReference type="EMBL" id="JABFCZ010000025">
    <property type="protein sequence ID" value="MBD1548669.1"/>
    <property type="molecule type" value="Genomic_DNA"/>
</dbReference>
<dbReference type="RefSeq" id="WP_190293361.1">
    <property type="nucleotide sequence ID" value="NZ_JABFCZ010000025.1"/>
</dbReference>